<dbReference type="KEGG" id="vg:5601935"/>
<protein>
    <submittedName>
        <fullName evidence="1">Gp053b</fullName>
    </submittedName>
</protein>
<evidence type="ECO:0000313" key="1">
    <source>
        <dbReference type="EMBL" id="ABG21596.1"/>
    </source>
</evidence>
<gene>
    <name evidence="1" type="ORF">KSY1p053b</name>
</gene>
<dbReference type="Proteomes" id="UP000000714">
    <property type="component" value="Segment"/>
</dbReference>
<sequence length="64" mass="7403">MTMMQRMVLNVLTFLHSLLKILLVKLSGVMQLKQITKKISTLSMKTQMLKPNMLTHMKLLKVTC</sequence>
<proteinExistence type="predicted"/>
<reference evidence="1 2" key="1">
    <citation type="journal article" date="2007" name="Virology">
        <title>KSY1, a lactococcal phage with a T7-like transcription.</title>
        <authorList>
            <person name="Chopin A."/>
            <person name="Deveau H."/>
            <person name="Ehrlich S.D."/>
            <person name="Moineau S."/>
            <person name="Chopin M.C."/>
        </authorList>
    </citation>
    <scope>NUCLEOTIDE SEQUENCE</scope>
</reference>
<dbReference type="EMBL" id="DQ535032">
    <property type="protein sequence ID" value="ABG21596.1"/>
    <property type="molecule type" value="Genomic_DNA"/>
</dbReference>
<evidence type="ECO:0000313" key="2">
    <source>
        <dbReference type="Proteomes" id="UP000000714"/>
    </source>
</evidence>
<keyword evidence="2" id="KW-1185">Reference proteome</keyword>
<dbReference type="GeneID" id="5601935"/>
<accession>A6MAB8</accession>
<dbReference type="RefSeq" id="YP_001469052.1">
    <property type="nucleotide sequence ID" value="NC_009817.1"/>
</dbReference>
<name>A6MAB8_9CAUD</name>
<organism evidence="1 2">
    <name type="scientific">Lactococcus phage KSY1</name>
    <dbReference type="NCBI Taxonomy" id="2913972"/>
    <lineage>
        <taxon>Viruses</taxon>
        <taxon>Duplodnaviria</taxon>
        <taxon>Heunggongvirae</taxon>
        <taxon>Uroviricota</taxon>
        <taxon>Caudoviricetes</taxon>
        <taxon>Chopinvirus</taxon>
        <taxon>Chopinvirus KSY1</taxon>
    </lineage>
</organism>